<feature type="domain" description="AAA+ ATPase" evidence="4">
    <location>
        <begin position="388"/>
        <end position="534"/>
    </location>
</feature>
<feature type="compositionally biased region" description="Basic and acidic residues" evidence="3">
    <location>
        <begin position="117"/>
        <end position="136"/>
    </location>
</feature>
<comment type="caution">
    <text evidence="5">The sequence shown here is derived from an EMBL/GenBank/DDBJ whole genome shotgun (WGS) entry which is preliminary data.</text>
</comment>
<evidence type="ECO:0000259" key="4">
    <source>
        <dbReference type="SMART" id="SM00382"/>
    </source>
</evidence>
<keyword evidence="2" id="KW-0067">ATP-binding</keyword>
<dbReference type="PANTHER" id="PTHR11638:SF18">
    <property type="entry name" value="HEAT SHOCK PROTEIN 104"/>
    <property type="match status" value="1"/>
</dbReference>
<dbReference type="InterPro" id="IPR003593">
    <property type="entry name" value="AAA+_ATPase"/>
</dbReference>
<keyword evidence="1" id="KW-0547">Nucleotide-binding</keyword>
<dbReference type="InterPro" id="IPR050130">
    <property type="entry name" value="ClpA_ClpB"/>
</dbReference>
<proteinExistence type="predicted"/>
<dbReference type="InterPro" id="IPR001270">
    <property type="entry name" value="ClpA/B"/>
</dbReference>
<dbReference type="Gene3D" id="3.40.50.300">
    <property type="entry name" value="P-loop containing nucleotide triphosphate hydrolases"/>
    <property type="match status" value="1"/>
</dbReference>
<protein>
    <submittedName>
        <fullName evidence="5">AAA family ATPase</fullName>
    </submittedName>
</protein>
<dbReference type="SMART" id="SM00382">
    <property type="entry name" value="AAA"/>
    <property type="match status" value="1"/>
</dbReference>
<evidence type="ECO:0000313" key="5">
    <source>
        <dbReference type="EMBL" id="MDT0267511.1"/>
    </source>
</evidence>
<dbReference type="SUPFAM" id="SSF52540">
    <property type="entry name" value="P-loop containing nucleoside triphosphate hydrolases"/>
    <property type="match status" value="1"/>
</dbReference>
<dbReference type="PANTHER" id="PTHR11638">
    <property type="entry name" value="ATP-DEPENDENT CLP PROTEASE"/>
    <property type="match status" value="1"/>
</dbReference>
<evidence type="ECO:0000256" key="1">
    <source>
        <dbReference type="ARBA" id="ARBA00022741"/>
    </source>
</evidence>
<organism evidence="5 6">
    <name type="scientific">Streptomyces chisholmiae</name>
    <dbReference type="NCBI Taxonomy" id="3075540"/>
    <lineage>
        <taxon>Bacteria</taxon>
        <taxon>Bacillati</taxon>
        <taxon>Actinomycetota</taxon>
        <taxon>Actinomycetes</taxon>
        <taxon>Kitasatosporales</taxon>
        <taxon>Streptomycetaceae</taxon>
        <taxon>Streptomyces</taxon>
    </lineage>
</organism>
<reference evidence="6" key="1">
    <citation type="submission" date="2023-07" db="EMBL/GenBank/DDBJ databases">
        <title>30 novel species of actinomycetes from the DSMZ collection.</title>
        <authorList>
            <person name="Nouioui I."/>
        </authorList>
    </citation>
    <scope>NUCLEOTIDE SEQUENCE [LARGE SCALE GENOMIC DNA]</scope>
    <source>
        <strain evidence="6">DSM 44915</strain>
    </source>
</reference>
<feature type="region of interest" description="Disordered" evidence="3">
    <location>
        <begin position="1"/>
        <end position="22"/>
    </location>
</feature>
<evidence type="ECO:0000256" key="3">
    <source>
        <dbReference type="SAM" id="MobiDB-lite"/>
    </source>
</evidence>
<dbReference type="RefSeq" id="WP_311667570.1">
    <property type="nucleotide sequence ID" value="NZ_JAVREO010000007.1"/>
</dbReference>
<name>A0ABU2JRA7_9ACTN</name>
<evidence type="ECO:0000256" key="2">
    <source>
        <dbReference type="ARBA" id="ARBA00022840"/>
    </source>
</evidence>
<keyword evidence="6" id="KW-1185">Reference proteome</keyword>
<feature type="compositionally biased region" description="Pro residues" evidence="3">
    <location>
        <begin position="1"/>
        <end position="10"/>
    </location>
</feature>
<dbReference type="Pfam" id="PF07724">
    <property type="entry name" value="AAA_2"/>
    <property type="match status" value="1"/>
</dbReference>
<feature type="region of interest" description="Disordered" evidence="3">
    <location>
        <begin position="102"/>
        <end position="158"/>
    </location>
</feature>
<dbReference type="Proteomes" id="UP001183410">
    <property type="component" value="Unassembled WGS sequence"/>
</dbReference>
<evidence type="ECO:0000313" key="6">
    <source>
        <dbReference type="Proteomes" id="UP001183410"/>
    </source>
</evidence>
<accession>A0ABU2JRA7</accession>
<dbReference type="CDD" id="cd19499">
    <property type="entry name" value="RecA-like_ClpB_Hsp104-like"/>
    <property type="match status" value="1"/>
</dbReference>
<feature type="region of interest" description="Disordered" evidence="3">
    <location>
        <begin position="655"/>
        <end position="699"/>
    </location>
</feature>
<sequence length="699" mass="76481">MSAPPGPPGPSSGEEGPTRADPLMPVWTFSLGWEMARGRQVLIDGQVRDRWWWSGQPVSFQALLVNVLVRRGATVVGWWDPVDGLEFPYPGHRERFDQLVRELPPRPGPAAPGEQPPGDRDRPPGRALDTETRRPTDQPASPPPTRRGAAREGARAGLFDGRAPRRLMAFEDAVAAARRLAASPRAAVAFVFQDVDHALPVGQPESTAGYLLLRAAMTDAVVPHDAEGTARNAVLTVVGDLARLPEWLWREDPRTVPLRLGPPDQRERRLWLTLLRDGFRGAESAGQEDFERLVGATDGLTAWELDALAKTSQVRKVPVGKHAELMRKHRLNVSIDPWSQLDHARIAAAADELSADVIGQERAVDAVVGALQAAFVGVDFGDSGAARPRGTFFFVGPTGVGKTELAKSLARLIFGDPGAYARFDMSEYQQEHAAERLAGAPPGFVGFEQGGELTRRVQERPFSVLLFDEIEKAHPAVLDKFLQILEDGRLTDGQGRTAHFAQSLIIFTSNTGADALPELLAETGEDTTYATLETHFARAVEEKFRAIGRPEIFGRLKPGVVVFDMLRRAHIVRIADRLLGKLAEATAERRRVRLAYHRPLLHAWIVERMTAPERRAYGGRQIRNELEAVRQAVVRSLMTRQPAVGERLWVTVDEPTGGEPRIRVTTEDPTTAEGSTTVDGGTVSLAKPPAGDGGRDGGR</sequence>
<feature type="compositionally biased region" description="Polar residues" evidence="3">
    <location>
        <begin position="667"/>
        <end position="679"/>
    </location>
</feature>
<dbReference type="InterPro" id="IPR027417">
    <property type="entry name" value="P-loop_NTPase"/>
</dbReference>
<gene>
    <name evidence="5" type="ORF">RM844_14570</name>
</gene>
<dbReference type="PRINTS" id="PR00300">
    <property type="entry name" value="CLPPROTEASEA"/>
</dbReference>
<dbReference type="InterPro" id="IPR003959">
    <property type="entry name" value="ATPase_AAA_core"/>
</dbReference>
<dbReference type="EMBL" id="JAVREO010000007">
    <property type="protein sequence ID" value="MDT0267511.1"/>
    <property type="molecule type" value="Genomic_DNA"/>
</dbReference>